<dbReference type="OrthoDB" id="10547844at2759"/>
<proteinExistence type="predicted"/>
<keyword evidence="3" id="KW-1185">Reference proteome</keyword>
<accession>A0A8X7TV61</accession>
<keyword evidence="1" id="KW-1133">Transmembrane helix</keyword>
<keyword evidence="1" id="KW-0812">Transmembrane</keyword>
<comment type="caution">
    <text evidence="2">The sequence shown here is derived from an EMBL/GenBank/DDBJ whole genome shotgun (WGS) entry which is preliminary data.</text>
</comment>
<keyword evidence="1" id="KW-0472">Membrane</keyword>
<dbReference type="EMBL" id="JAAMPC010000016">
    <property type="protein sequence ID" value="KAG2253206.1"/>
    <property type="molecule type" value="Genomic_DNA"/>
</dbReference>
<protein>
    <submittedName>
        <fullName evidence="2">Uncharacterized protein</fullName>
    </submittedName>
</protein>
<sequence>MRRPPSALFTSNSSSVGVPCRAVGLWVFVFDFYQFVPFWSLLVMVCVFAAGVFNTSLKQGIISFLAFLSGRSTSSSVLGCLIGAIESIPGPLPISLKFLRPVSILLLEIDALFTLERNHHVYSLTFVSTFGLDLCRLVALEEKCFLPAYVYSTAFHQF</sequence>
<evidence type="ECO:0000313" key="2">
    <source>
        <dbReference type="EMBL" id="KAG2253206.1"/>
    </source>
</evidence>
<reference evidence="2 3" key="1">
    <citation type="submission" date="2020-02" db="EMBL/GenBank/DDBJ databases">
        <authorList>
            <person name="Ma Q."/>
            <person name="Huang Y."/>
            <person name="Song X."/>
            <person name="Pei D."/>
        </authorList>
    </citation>
    <scope>NUCLEOTIDE SEQUENCE [LARGE SCALE GENOMIC DNA]</scope>
    <source>
        <strain evidence="2">Sxm20200214</strain>
        <tissue evidence="2">Leaf</tissue>
    </source>
</reference>
<feature type="transmembrane region" description="Helical" evidence="1">
    <location>
        <begin position="32"/>
        <end position="53"/>
    </location>
</feature>
<dbReference type="Proteomes" id="UP000886595">
    <property type="component" value="Unassembled WGS sequence"/>
</dbReference>
<name>A0A8X7TV61_BRACI</name>
<evidence type="ECO:0000256" key="1">
    <source>
        <dbReference type="SAM" id="Phobius"/>
    </source>
</evidence>
<organism evidence="2 3">
    <name type="scientific">Brassica carinata</name>
    <name type="common">Ethiopian mustard</name>
    <name type="synonym">Abyssinian cabbage</name>
    <dbReference type="NCBI Taxonomy" id="52824"/>
    <lineage>
        <taxon>Eukaryota</taxon>
        <taxon>Viridiplantae</taxon>
        <taxon>Streptophyta</taxon>
        <taxon>Embryophyta</taxon>
        <taxon>Tracheophyta</taxon>
        <taxon>Spermatophyta</taxon>
        <taxon>Magnoliopsida</taxon>
        <taxon>eudicotyledons</taxon>
        <taxon>Gunneridae</taxon>
        <taxon>Pentapetalae</taxon>
        <taxon>rosids</taxon>
        <taxon>malvids</taxon>
        <taxon>Brassicales</taxon>
        <taxon>Brassicaceae</taxon>
        <taxon>Brassiceae</taxon>
        <taxon>Brassica</taxon>
    </lineage>
</organism>
<dbReference type="AlphaFoldDB" id="A0A8X7TV61"/>
<evidence type="ECO:0000313" key="3">
    <source>
        <dbReference type="Proteomes" id="UP000886595"/>
    </source>
</evidence>
<gene>
    <name evidence="2" type="ORF">Bca52824_083342</name>
</gene>